<feature type="transmembrane region" description="Helical" evidence="6">
    <location>
        <begin position="41"/>
        <end position="60"/>
    </location>
</feature>
<evidence type="ECO:0000256" key="5">
    <source>
        <dbReference type="ARBA" id="ARBA00023136"/>
    </source>
</evidence>
<name>A0A4R4DYQ3_9BACT</name>
<accession>A0A4R4DYQ3</accession>
<dbReference type="InterPro" id="IPR002797">
    <property type="entry name" value="Polysacc_synth"/>
</dbReference>
<feature type="transmembrane region" description="Helical" evidence="6">
    <location>
        <begin position="109"/>
        <end position="127"/>
    </location>
</feature>
<reference evidence="7 8" key="1">
    <citation type="submission" date="2019-03" db="EMBL/GenBank/DDBJ databases">
        <authorList>
            <person name="Kim M.K.M."/>
        </authorList>
    </citation>
    <scope>NUCLEOTIDE SEQUENCE [LARGE SCALE GENOMIC DNA]</scope>
    <source>
        <strain evidence="7 8">17J68-15</strain>
    </source>
</reference>
<dbReference type="PANTHER" id="PTHR30250">
    <property type="entry name" value="PST FAMILY PREDICTED COLANIC ACID TRANSPORTER"/>
    <property type="match status" value="1"/>
</dbReference>
<feature type="transmembrane region" description="Helical" evidence="6">
    <location>
        <begin position="356"/>
        <end position="375"/>
    </location>
</feature>
<keyword evidence="5 6" id="KW-0472">Membrane</keyword>
<evidence type="ECO:0000256" key="1">
    <source>
        <dbReference type="ARBA" id="ARBA00004651"/>
    </source>
</evidence>
<feature type="transmembrane region" description="Helical" evidence="6">
    <location>
        <begin position="381"/>
        <end position="398"/>
    </location>
</feature>
<dbReference type="Pfam" id="PF01943">
    <property type="entry name" value="Polysacc_synt"/>
    <property type="match status" value="1"/>
</dbReference>
<protein>
    <submittedName>
        <fullName evidence="7">Uncharacterized protein</fullName>
    </submittedName>
</protein>
<keyword evidence="4 6" id="KW-1133">Transmembrane helix</keyword>
<comment type="subcellular location">
    <subcellularLocation>
        <location evidence="1">Cell membrane</location>
        <topology evidence="1">Multi-pass membrane protein</topology>
    </subcellularLocation>
</comment>
<dbReference type="OrthoDB" id="661127at2"/>
<gene>
    <name evidence="7" type="ORF">E0486_10690</name>
</gene>
<feature type="transmembrane region" description="Helical" evidence="6">
    <location>
        <begin position="81"/>
        <end position="103"/>
    </location>
</feature>
<dbReference type="EMBL" id="SKFH01000015">
    <property type="protein sequence ID" value="TCZ70598.1"/>
    <property type="molecule type" value="Genomic_DNA"/>
</dbReference>
<dbReference type="RefSeq" id="WP_131852167.1">
    <property type="nucleotide sequence ID" value="NZ_SKFH01000015.1"/>
</dbReference>
<organism evidence="7 8">
    <name type="scientific">Flaviaesturariibacter aridisoli</name>
    <dbReference type="NCBI Taxonomy" id="2545761"/>
    <lineage>
        <taxon>Bacteria</taxon>
        <taxon>Pseudomonadati</taxon>
        <taxon>Bacteroidota</taxon>
        <taxon>Chitinophagia</taxon>
        <taxon>Chitinophagales</taxon>
        <taxon>Chitinophagaceae</taxon>
        <taxon>Flaviaestuariibacter</taxon>
    </lineage>
</organism>
<feature type="transmembrane region" description="Helical" evidence="6">
    <location>
        <begin position="316"/>
        <end position="336"/>
    </location>
</feature>
<feature type="transmembrane region" description="Helical" evidence="6">
    <location>
        <begin position="139"/>
        <end position="159"/>
    </location>
</feature>
<evidence type="ECO:0000313" key="8">
    <source>
        <dbReference type="Proteomes" id="UP000295164"/>
    </source>
</evidence>
<proteinExistence type="predicted"/>
<comment type="caution">
    <text evidence="7">The sequence shown here is derived from an EMBL/GenBank/DDBJ whole genome shotgun (WGS) entry which is preliminary data.</text>
</comment>
<keyword evidence="8" id="KW-1185">Reference proteome</keyword>
<dbReference type="GO" id="GO:0005886">
    <property type="term" value="C:plasma membrane"/>
    <property type="evidence" value="ECO:0007669"/>
    <property type="project" value="UniProtKB-SubCell"/>
</dbReference>
<dbReference type="Proteomes" id="UP000295164">
    <property type="component" value="Unassembled WGS sequence"/>
</dbReference>
<feature type="transmembrane region" description="Helical" evidence="6">
    <location>
        <begin position="171"/>
        <end position="189"/>
    </location>
</feature>
<evidence type="ECO:0000313" key="7">
    <source>
        <dbReference type="EMBL" id="TCZ70598.1"/>
    </source>
</evidence>
<dbReference type="PANTHER" id="PTHR30250:SF11">
    <property type="entry name" value="O-ANTIGEN TRANSPORTER-RELATED"/>
    <property type="match status" value="1"/>
</dbReference>
<dbReference type="AlphaFoldDB" id="A0A4R4DYQ3"/>
<keyword evidence="3 6" id="KW-0812">Transmembrane</keyword>
<sequence>MLRDAWRSLSANTGQLLWNQALSLAVFLLLARQLGKPEFGALNGLLAFLLLSFGILSFGIDQLLVRKAAAGADSDAWLSTALVHYASAALLFYGLLLLSYYLLPGLSGTAVLLLAAGKGLLFLGQPFKSIVNGQERFRRLLGMSVAANTVKALGLWLLYRQGHLTLPNTVWVFAAADALEAASCVGLYLHGGGRLRWRGVSRRYKTLMTEAAPQFGTTVFAAALARFDWLFLAALCPAAVVAEYSFAYKGFELAQLPLLAIAPLLVPRFTRLLQGGAPPGALKKLLRTECLLAGASVLLLNAAWVPVADWVSGGKYGAACRGTVFILSLSVPLLYYNNFLWSLHFAQGRTGLIFRLFALTFAVNAAANALLVPLWHKEGAALSFVLALLLQTWLYHYYAQPGWRVRLRWHPEATGTS</sequence>
<feature type="transmembrane region" description="Helical" evidence="6">
    <location>
        <begin position="16"/>
        <end position="35"/>
    </location>
</feature>
<evidence type="ECO:0000256" key="4">
    <source>
        <dbReference type="ARBA" id="ARBA00022989"/>
    </source>
</evidence>
<evidence type="ECO:0000256" key="6">
    <source>
        <dbReference type="SAM" id="Phobius"/>
    </source>
</evidence>
<evidence type="ECO:0000256" key="3">
    <source>
        <dbReference type="ARBA" id="ARBA00022692"/>
    </source>
</evidence>
<evidence type="ECO:0000256" key="2">
    <source>
        <dbReference type="ARBA" id="ARBA00022475"/>
    </source>
</evidence>
<keyword evidence="2" id="KW-1003">Cell membrane</keyword>
<feature type="transmembrane region" description="Helical" evidence="6">
    <location>
        <begin position="285"/>
        <end position="304"/>
    </location>
</feature>
<dbReference type="InterPro" id="IPR050833">
    <property type="entry name" value="Poly_Biosynth_Transport"/>
</dbReference>